<dbReference type="Proteomes" id="UP000046122">
    <property type="component" value="Unassembled WGS sequence"/>
</dbReference>
<organism evidence="3 4">
    <name type="scientific">Mesorhizobium plurifarium</name>
    <dbReference type="NCBI Taxonomy" id="69974"/>
    <lineage>
        <taxon>Bacteria</taxon>
        <taxon>Pseudomonadati</taxon>
        <taxon>Pseudomonadota</taxon>
        <taxon>Alphaproteobacteria</taxon>
        <taxon>Hyphomicrobiales</taxon>
        <taxon>Phyllobacteriaceae</taxon>
        <taxon>Mesorhizobium</taxon>
    </lineage>
</organism>
<evidence type="ECO:0000256" key="1">
    <source>
        <dbReference type="SAM" id="Phobius"/>
    </source>
</evidence>
<reference evidence="3 4" key="1">
    <citation type="submission" date="2014-08" db="EMBL/GenBank/DDBJ databases">
        <authorList>
            <person name="Moulin Lionel"/>
        </authorList>
    </citation>
    <scope>NUCLEOTIDE SEQUENCE [LARGE SCALE GENOMIC DNA]</scope>
</reference>
<dbReference type="EMBL" id="CCNE01000006">
    <property type="protein sequence ID" value="CDX52025.1"/>
    <property type="molecule type" value="Genomic_DNA"/>
</dbReference>
<sequence length="396" mass="43855">MAERTVLISGGGIAGPALAFWLAAAGFRPTLIERAPQLRTGGYVIDFWGLGYDIASWMGLEADIDRVGYHVREMRIVGENGKRVGGFGTDVFGEVTNGRYVTLARSDLSRLLFEKINDTTEVIFDNEIVGLEENSDGVRVQLERGGERDYSLVVGADGLHSDVRRLAFGPQLQFEKKLGYAVAAFEAEGYRPRDEDVYLMYGLPGRMLGRFTLHGNRTLFLFVFTVGESPLPTALDLQKEMLRNKYADGGWECPRILEELGHTDELYFDSVSQIAMNRWAKGRVVLTGDAAFCVSLLAGQGSALAMISAYVLAGELLKADGRHEEAFGSYEALLRNYIRTKQQGAARFASALAPRTRLGLLFRNLVTNAFIIPGLARLVIGKEITDALHLPDYRWR</sequence>
<dbReference type="AlphaFoldDB" id="A0A090G4F6"/>
<dbReference type="PANTHER" id="PTHR46865:SF8">
    <property type="entry name" value="POSSIBLE OXIDOREDUCTASE"/>
    <property type="match status" value="1"/>
</dbReference>
<dbReference type="Pfam" id="PF01494">
    <property type="entry name" value="FAD_binding_3"/>
    <property type="match status" value="1"/>
</dbReference>
<dbReference type="PRINTS" id="PR00420">
    <property type="entry name" value="RNGMNOXGNASE"/>
</dbReference>
<proteinExistence type="predicted"/>
<feature type="domain" description="FAD-binding" evidence="2">
    <location>
        <begin position="5"/>
        <end position="318"/>
    </location>
</feature>
<protein>
    <submittedName>
        <fullName evidence="3">2-polyprenyl-6-methoxyphenol hydroxylase-like oxidoreductase</fullName>
    </submittedName>
</protein>
<dbReference type="NCBIfam" id="NF005761">
    <property type="entry name" value="PRK07588.1"/>
    <property type="match status" value="1"/>
</dbReference>
<dbReference type="InterPro" id="IPR036188">
    <property type="entry name" value="FAD/NAD-bd_sf"/>
</dbReference>
<keyword evidence="1" id="KW-0472">Membrane</keyword>
<keyword evidence="1" id="KW-1133">Transmembrane helix</keyword>
<dbReference type="PANTHER" id="PTHR46865">
    <property type="entry name" value="OXIDOREDUCTASE-RELATED"/>
    <property type="match status" value="1"/>
</dbReference>
<evidence type="ECO:0000313" key="4">
    <source>
        <dbReference type="Proteomes" id="UP000046122"/>
    </source>
</evidence>
<dbReference type="Gene3D" id="3.50.50.60">
    <property type="entry name" value="FAD/NAD(P)-binding domain"/>
    <property type="match status" value="1"/>
</dbReference>
<name>A0A090G4F6_MESPL</name>
<dbReference type="GO" id="GO:0071949">
    <property type="term" value="F:FAD binding"/>
    <property type="evidence" value="ECO:0007669"/>
    <property type="project" value="InterPro"/>
</dbReference>
<keyword evidence="1" id="KW-0812">Transmembrane</keyword>
<accession>A0A090G4F6</accession>
<dbReference type="InterPro" id="IPR002938">
    <property type="entry name" value="FAD-bd"/>
</dbReference>
<feature type="transmembrane region" description="Helical" evidence="1">
    <location>
        <begin position="6"/>
        <end position="27"/>
    </location>
</feature>
<dbReference type="Gene3D" id="3.30.9.10">
    <property type="entry name" value="D-Amino Acid Oxidase, subunit A, domain 2"/>
    <property type="match status" value="1"/>
</dbReference>
<evidence type="ECO:0000259" key="2">
    <source>
        <dbReference type="Pfam" id="PF01494"/>
    </source>
</evidence>
<dbReference type="SUPFAM" id="SSF51905">
    <property type="entry name" value="FAD/NAD(P)-binding domain"/>
    <property type="match status" value="1"/>
</dbReference>
<evidence type="ECO:0000313" key="3">
    <source>
        <dbReference type="EMBL" id="CDX52025.1"/>
    </source>
</evidence>
<gene>
    <name evidence="3" type="ORF">MPL3365_140169</name>
</gene>
<dbReference type="InterPro" id="IPR051704">
    <property type="entry name" value="FAD_aromatic-hydroxylase"/>
</dbReference>